<reference evidence="3" key="1">
    <citation type="submission" date="2023-07" db="EMBL/GenBank/DDBJ databases">
        <title>A chromosome-level genome assembly of Lolium multiflorum.</title>
        <authorList>
            <person name="Chen Y."/>
            <person name="Copetti D."/>
            <person name="Kolliker R."/>
            <person name="Studer B."/>
        </authorList>
    </citation>
    <scope>NUCLEOTIDE SEQUENCE</scope>
    <source>
        <strain evidence="3">02402/16</strain>
        <tissue evidence="3">Leaf</tissue>
    </source>
</reference>
<keyword evidence="4" id="KW-1185">Reference proteome</keyword>
<sequence length="283" mass="31372">MSKTTVEIAPVREMSKTTVEIAPVREKVTTAREKLTTPRKLLANFILPEPADSDNENDRPDPEDPELNSKEKTPDFNGPYEKIKDHWEAFVKYKTSERAKKRSATNTKNAANKMYFHTMGRGGYKASRPKWEKWENDLIEKGIQPEGSQRKSSVASTELPGDDADVDPQMAPPSPVDPYMTPPSPVDPQMAPLYPVDYITESTPCELHFKTMGYLTLKAAIGYVLPPIPNQRYHLKPVPPGYDVAGVDQVMDGYGPLRLDHPAGANKVSTEPAFSTDAAVSSA</sequence>
<dbReference type="Proteomes" id="UP001231189">
    <property type="component" value="Unassembled WGS sequence"/>
</dbReference>
<dbReference type="EMBL" id="JAUUTY010001603">
    <property type="protein sequence ID" value="KAK1556102.1"/>
    <property type="molecule type" value="Genomic_DNA"/>
</dbReference>
<evidence type="ECO:0000256" key="1">
    <source>
        <dbReference type="SAM" id="MobiDB-lite"/>
    </source>
</evidence>
<evidence type="ECO:0000313" key="3">
    <source>
        <dbReference type="EMBL" id="KAK1556102.1"/>
    </source>
</evidence>
<evidence type="ECO:0000259" key="2">
    <source>
        <dbReference type="Pfam" id="PF26133"/>
    </source>
</evidence>
<feature type="region of interest" description="Disordered" evidence="1">
    <location>
        <begin position="141"/>
        <end position="187"/>
    </location>
</feature>
<accession>A0AAD8UTA4</accession>
<feature type="compositionally biased region" description="Pro residues" evidence="1">
    <location>
        <begin position="170"/>
        <end position="186"/>
    </location>
</feature>
<protein>
    <recommendedName>
        <fullName evidence="2">DUF8039 domain-containing protein</fullName>
    </recommendedName>
</protein>
<proteinExistence type="predicted"/>
<evidence type="ECO:0000313" key="4">
    <source>
        <dbReference type="Proteomes" id="UP001231189"/>
    </source>
</evidence>
<organism evidence="3 4">
    <name type="scientific">Lolium multiflorum</name>
    <name type="common">Italian ryegrass</name>
    <name type="synonym">Lolium perenne subsp. multiflorum</name>
    <dbReference type="NCBI Taxonomy" id="4521"/>
    <lineage>
        <taxon>Eukaryota</taxon>
        <taxon>Viridiplantae</taxon>
        <taxon>Streptophyta</taxon>
        <taxon>Embryophyta</taxon>
        <taxon>Tracheophyta</taxon>
        <taxon>Spermatophyta</taxon>
        <taxon>Magnoliopsida</taxon>
        <taxon>Liliopsida</taxon>
        <taxon>Poales</taxon>
        <taxon>Poaceae</taxon>
        <taxon>BOP clade</taxon>
        <taxon>Pooideae</taxon>
        <taxon>Poodae</taxon>
        <taxon>Poeae</taxon>
        <taxon>Poeae Chloroplast Group 2 (Poeae type)</taxon>
        <taxon>Loliodinae</taxon>
        <taxon>Loliinae</taxon>
        <taxon>Lolium</taxon>
    </lineage>
</organism>
<gene>
    <name evidence="3" type="ORF">QYE76_027169</name>
</gene>
<feature type="compositionally biased region" description="Polar residues" evidence="1">
    <location>
        <begin position="146"/>
        <end position="156"/>
    </location>
</feature>
<feature type="compositionally biased region" description="Polar residues" evidence="1">
    <location>
        <begin position="267"/>
        <end position="283"/>
    </location>
</feature>
<feature type="domain" description="DUF8039" evidence="2">
    <location>
        <begin position="194"/>
        <end position="267"/>
    </location>
</feature>
<dbReference type="Pfam" id="PF26133">
    <property type="entry name" value="DUF8039"/>
    <property type="match status" value="1"/>
</dbReference>
<dbReference type="AlphaFoldDB" id="A0AAD8UTA4"/>
<feature type="region of interest" description="Disordered" evidence="1">
    <location>
        <begin position="42"/>
        <end position="81"/>
    </location>
</feature>
<dbReference type="InterPro" id="IPR058352">
    <property type="entry name" value="DUF8039"/>
</dbReference>
<feature type="region of interest" description="Disordered" evidence="1">
    <location>
        <begin position="262"/>
        <end position="283"/>
    </location>
</feature>
<feature type="compositionally biased region" description="Basic and acidic residues" evidence="1">
    <location>
        <begin position="56"/>
        <end position="74"/>
    </location>
</feature>
<comment type="caution">
    <text evidence="3">The sequence shown here is derived from an EMBL/GenBank/DDBJ whole genome shotgun (WGS) entry which is preliminary data.</text>
</comment>
<dbReference type="PANTHER" id="PTHR33018:SF34">
    <property type="entry name" value="OS02G0472350 PROTEIN"/>
    <property type="match status" value="1"/>
</dbReference>
<name>A0AAD8UTA4_LOLMU</name>
<dbReference type="PANTHER" id="PTHR33018">
    <property type="entry name" value="OS10G0338966 PROTEIN-RELATED"/>
    <property type="match status" value="1"/>
</dbReference>